<organism evidence="5 6">
    <name type="scientific">Streptococcus caprae</name>
    <dbReference type="NCBI Taxonomy" id="1640501"/>
    <lineage>
        <taxon>Bacteria</taxon>
        <taxon>Bacillati</taxon>
        <taxon>Bacillota</taxon>
        <taxon>Bacilli</taxon>
        <taxon>Lactobacillales</taxon>
        <taxon>Streptococcaceae</taxon>
        <taxon>Streptococcus</taxon>
    </lineage>
</organism>
<dbReference type="PANTHER" id="PTHR10724">
    <property type="entry name" value="30S RIBOSOMAL PROTEIN S1"/>
    <property type="match status" value="1"/>
</dbReference>
<dbReference type="EMBL" id="JBHRZV010000049">
    <property type="protein sequence ID" value="MFC3928349.1"/>
    <property type="molecule type" value="Genomic_DNA"/>
</dbReference>
<evidence type="ECO:0000313" key="5">
    <source>
        <dbReference type="EMBL" id="MFC3928349.1"/>
    </source>
</evidence>
<dbReference type="Gene3D" id="2.40.50.140">
    <property type="entry name" value="Nucleic acid-binding proteins"/>
    <property type="match status" value="1"/>
</dbReference>
<keyword evidence="6" id="KW-1185">Reference proteome</keyword>
<evidence type="ECO:0000313" key="6">
    <source>
        <dbReference type="Proteomes" id="UP001595807"/>
    </source>
</evidence>
<dbReference type="RefSeq" id="WP_380426812.1">
    <property type="nucleotide sequence ID" value="NZ_JBHRZV010000049.1"/>
</dbReference>
<comment type="caution">
    <text evidence="5">The sequence shown here is derived from an EMBL/GenBank/DDBJ whole genome shotgun (WGS) entry which is preliminary data.</text>
</comment>
<evidence type="ECO:0000259" key="4">
    <source>
        <dbReference type="PROSITE" id="PS50126"/>
    </source>
</evidence>
<gene>
    <name evidence="5" type="ORF">ACFORF_07195</name>
</gene>
<evidence type="ECO:0000256" key="1">
    <source>
        <dbReference type="ARBA" id="ARBA00006767"/>
    </source>
</evidence>
<dbReference type="Pfam" id="PF00575">
    <property type="entry name" value="S1"/>
    <property type="match status" value="1"/>
</dbReference>
<dbReference type="NCBIfam" id="NF040579">
    <property type="entry name" value="S1_dom_CvfD"/>
    <property type="match status" value="1"/>
</dbReference>
<dbReference type="PROSITE" id="PS50126">
    <property type="entry name" value="S1"/>
    <property type="match status" value="1"/>
</dbReference>
<comment type="similarity">
    <text evidence="1">Belongs to the bacterial ribosomal protein bS1 family.</text>
</comment>
<accession>A0ABV8CW36</accession>
<dbReference type="InterPro" id="IPR012340">
    <property type="entry name" value="NA-bd_OB-fold"/>
</dbReference>
<dbReference type="Proteomes" id="UP001595807">
    <property type="component" value="Unassembled WGS sequence"/>
</dbReference>
<dbReference type="PANTHER" id="PTHR10724:SF7">
    <property type="entry name" value="SMALL RIBOSOMAL SUBUNIT PROTEIN BS1C"/>
    <property type="match status" value="1"/>
</dbReference>
<keyword evidence="3" id="KW-0687">Ribonucleoprotein</keyword>
<dbReference type="SUPFAM" id="SSF50249">
    <property type="entry name" value="Nucleic acid-binding proteins"/>
    <property type="match status" value="1"/>
</dbReference>
<dbReference type="InterPro" id="IPR050437">
    <property type="entry name" value="Ribos_protein_bS1-like"/>
</dbReference>
<evidence type="ECO:0000256" key="3">
    <source>
        <dbReference type="ARBA" id="ARBA00023274"/>
    </source>
</evidence>
<dbReference type="SMART" id="SM00316">
    <property type="entry name" value="S1"/>
    <property type="match status" value="1"/>
</dbReference>
<proteinExistence type="inferred from homology"/>
<protein>
    <submittedName>
        <fullName evidence="5">S1 RNA-binding domain-containing protein</fullName>
    </submittedName>
</protein>
<dbReference type="InterPro" id="IPR003029">
    <property type="entry name" value="S1_domain"/>
</dbReference>
<evidence type="ECO:0000256" key="2">
    <source>
        <dbReference type="ARBA" id="ARBA00022980"/>
    </source>
</evidence>
<reference evidence="6" key="1">
    <citation type="journal article" date="2019" name="Int. J. Syst. Evol. Microbiol.">
        <title>The Global Catalogue of Microorganisms (GCM) 10K type strain sequencing project: providing services to taxonomists for standard genome sequencing and annotation.</title>
        <authorList>
            <consortium name="The Broad Institute Genomics Platform"/>
            <consortium name="The Broad Institute Genome Sequencing Center for Infectious Disease"/>
            <person name="Wu L."/>
            <person name="Ma J."/>
        </authorList>
    </citation>
    <scope>NUCLEOTIDE SEQUENCE [LARGE SCALE GENOMIC DNA]</scope>
    <source>
        <strain evidence="6">CCUG 67170</strain>
    </source>
</reference>
<keyword evidence="2" id="KW-0689">Ribosomal protein</keyword>
<dbReference type="NCBIfam" id="NF005573">
    <property type="entry name" value="PRK07252.1"/>
    <property type="match status" value="1"/>
</dbReference>
<name>A0ABV8CW36_9STRE</name>
<sequence>MKVGDKVQGTVTGIKPYGAFLQLEDGSTGLVHISEIKSGYTDNIHKVLTIGQSITVQVIDYDDYSQKASLSLRTLETEKHPHHNRHRFSNNRYQYGFKPLEKALPKWIEQAMTDLKQS</sequence>
<feature type="domain" description="S1 motif" evidence="4">
    <location>
        <begin position="4"/>
        <end position="73"/>
    </location>
</feature>